<reference evidence="2" key="1">
    <citation type="submission" date="2021-05" db="EMBL/GenBank/DDBJ databases">
        <authorList>
            <person name="Alioto T."/>
            <person name="Alioto T."/>
            <person name="Gomez Garrido J."/>
        </authorList>
    </citation>
    <scope>NUCLEOTIDE SEQUENCE</scope>
</reference>
<protein>
    <submittedName>
        <fullName evidence="2">(northern house mosquito) hypothetical protein</fullName>
    </submittedName>
</protein>
<sequence length="228" mass="24727">MSRSHSKKRERAGARMSCHRESALLYTPLRARERAFAGFLWFYCFFLFRPKNQHVPSGPAYPDATAGGSLLDGSSAAPRWWPATATAQPSAGRRSNEETNCRRVHANHNGVLAGRHRPRRVFVFLLIRVRLVAVLGDHGHHDRVALVFDAGSARFAGPDRGVPGGEKSNAGAARHFDSAAGGGGSAATGRRRSGAGLQASDTADERRGRAERVLQRGVQRRERAEPGG</sequence>
<name>A0A8D8C0Z0_CULPI</name>
<evidence type="ECO:0000313" key="2">
    <source>
        <dbReference type="EMBL" id="CAG6485116.1"/>
    </source>
</evidence>
<evidence type="ECO:0000256" key="1">
    <source>
        <dbReference type="SAM" id="MobiDB-lite"/>
    </source>
</evidence>
<accession>A0A8D8C0Z0</accession>
<feature type="region of interest" description="Disordered" evidence="1">
    <location>
        <begin position="159"/>
        <end position="228"/>
    </location>
</feature>
<dbReference type="EMBL" id="HBUE01100443">
    <property type="protein sequence ID" value="CAG6485116.1"/>
    <property type="molecule type" value="Transcribed_RNA"/>
</dbReference>
<feature type="compositionally biased region" description="Basic and acidic residues" evidence="1">
    <location>
        <begin position="203"/>
        <end position="228"/>
    </location>
</feature>
<organism evidence="2">
    <name type="scientific">Culex pipiens</name>
    <name type="common">House mosquito</name>
    <dbReference type="NCBI Taxonomy" id="7175"/>
    <lineage>
        <taxon>Eukaryota</taxon>
        <taxon>Metazoa</taxon>
        <taxon>Ecdysozoa</taxon>
        <taxon>Arthropoda</taxon>
        <taxon>Hexapoda</taxon>
        <taxon>Insecta</taxon>
        <taxon>Pterygota</taxon>
        <taxon>Neoptera</taxon>
        <taxon>Endopterygota</taxon>
        <taxon>Diptera</taxon>
        <taxon>Nematocera</taxon>
        <taxon>Culicoidea</taxon>
        <taxon>Culicidae</taxon>
        <taxon>Culicinae</taxon>
        <taxon>Culicini</taxon>
        <taxon>Culex</taxon>
        <taxon>Culex</taxon>
    </lineage>
</organism>
<dbReference type="AlphaFoldDB" id="A0A8D8C0Z0"/>
<proteinExistence type="predicted"/>